<dbReference type="Pfam" id="PF13181">
    <property type="entry name" value="TPR_8"/>
    <property type="match status" value="1"/>
</dbReference>
<dbReference type="AlphaFoldDB" id="A0A2Z4MR52"/>
<dbReference type="GO" id="GO:0003700">
    <property type="term" value="F:DNA-binding transcription factor activity"/>
    <property type="evidence" value="ECO:0007669"/>
    <property type="project" value="TreeGrafter"/>
</dbReference>
<dbReference type="PANTHER" id="PTHR46797">
    <property type="entry name" value="HTH-TYPE TRANSCRIPTIONAL REGULATOR"/>
    <property type="match status" value="1"/>
</dbReference>
<dbReference type="SUPFAM" id="SSF47413">
    <property type="entry name" value="lambda repressor-like DNA-binding domains"/>
    <property type="match status" value="1"/>
</dbReference>
<reference evidence="3 4" key="1">
    <citation type="journal article" date="2015" name="Genome Announc.">
        <title>Draft Genome Sequence of Brevibacillus brevis DZQ7, a Plant Growth-Promoting Rhizobacterium with Broad-Spectrum Antimicrobial Activity.</title>
        <authorList>
            <person name="Hou Q."/>
            <person name="Wang C."/>
            <person name="Hou X."/>
            <person name="Xia Z."/>
            <person name="Ye J."/>
            <person name="Liu K."/>
            <person name="Liu H."/>
            <person name="Wang J."/>
            <person name="Guo H."/>
            <person name="Yu X."/>
            <person name="Yang Y."/>
            <person name="Du B."/>
            <person name="Ding Y."/>
        </authorList>
    </citation>
    <scope>NUCLEOTIDE SEQUENCE [LARGE SCALE GENOMIC DNA]</scope>
    <source>
        <strain evidence="3 4">DZQ7</strain>
    </source>
</reference>
<dbReference type="Gene3D" id="1.10.260.40">
    <property type="entry name" value="lambda repressor-like DNA-binding domains"/>
    <property type="match status" value="1"/>
</dbReference>
<dbReference type="InterPro" id="IPR011990">
    <property type="entry name" value="TPR-like_helical_dom_sf"/>
</dbReference>
<dbReference type="InterPro" id="IPR001387">
    <property type="entry name" value="Cro/C1-type_HTH"/>
</dbReference>
<dbReference type="GO" id="GO:0005829">
    <property type="term" value="C:cytosol"/>
    <property type="evidence" value="ECO:0007669"/>
    <property type="project" value="TreeGrafter"/>
</dbReference>
<dbReference type="SUPFAM" id="SSF48452">
    <property type="entry name" value="TPR-like"/>
    <property type="match status" value="1"/>
</dbReference>
<sequence>MFRLIGDLVKEYRGRANLTLTELSEKTTLSHATISKIENNGVQRPNPRHLLTLAEVLGIPFDQIIGGCVNYVRNPEMLSLLLDKAITHKHHRLIQKISEKILECTRMDTFQTLDHLYQYAGLVKDVKIQVLLYDTILKYAREHGTPVYLARALFQKYLIKRKDLARREQSYNEGKEVVHYLNYLHENDQVIALYRLGLQAFSLKLYSECIEFCRKGLSKNQEVSELQAAATLATCNSYLFLEDYILASVYLKEYEKFDYPYVQENAEYLRAIIYSKTEDYRKATPLFEKCLERSKPDARIPIANDLLNIFLKMEDANAARNIFHQEAAILPAKIETPYMFDQVGLYYSLKGKFLIEQGMFDAGIECLQKSIQYYGEIGAHSEIIENTSLIIRSHVVHGKMLNLEVLQELDSLYNVIIRKN</sequence>
<organism evidence="3 4">
    <name type="scientific">Brevibacillus brevis</name>
    <name type="common">Bacillus brevis</name>
    <dbReference type="NCBI Taxonomy" id="1393"/>
    <lineage>
        <taxon>Bacteria</taxon>
        <taxon>Bacillati</taxon>
        <taxon>Bacillota</taxon>
        <taxon>Bacilli</taxon>
        <taxon>Bacillales</taxon>
        <taxon>Paenibacillaceae</taxon>
        <taxon>Brevibacillus</taxon>
    </lineage>
</organism>
<dbReference type="GO" id="GO:0003677">
    <property type="term" value="F:DNA binding"/>
    <property type="evidence" value="ECO:0007669"/>
    <property type="project" value="UniProtKB-KW"/>
</dbReference>
<dbReference type="SMART" id="SM00530">
    <property type="entry name" value="HTH_XRE"/>
    <property type="match status" value="1"/>
</dbReference>
<dbReference type="PROSITE" id="PS50943">
    <property type="entry name" value="HTH_CROC1"/>
    <property type="match status" value="1"/>
</dbReference>
<dbReference type="Pfam" id="PF01381">
    <property type="entry name" value="HTH_3"/>
    <property type="match status" value="1"/>
</dbReference>
<proteinExistence type="predicted"/>
<evidence type="ECO:0000259" key="2">
    <source>
        <dbReference type="PROSITE" id="PS50943"/>
    </source>
</evidence>
<dbReference type="CDD" id="cd00093">
    <property type="entry name" value="HTH_XRE"/>
    <property type="match status" value="1"/>
</dbReference>
<dbReference type="EMBL" id="CP030117">
    <property type="protein sequence ID" value="AWX59016.1"/>
    <property type="molecule type" value="Genomic_DNA"/>
</dbReference>
<feature type="domain" description="HTH cro/C1-type" evidence="2">
    <location>
        <begin position="9"/>
        <end position="64"/>
    </location>
</feature>
<dbReference type="Proteomes" id="UP000036061">
    <property type="component" value="Chromosome"/>
</dbReference>
<protein>
    <submittedName>
        <fullName evidence="3">XRE family transcriptional regulator</fullName>
    </submittedName>
</protein>
<evidence type="ECO:0000313" key="3">
    <source>
        <dbReference type="EMBL" id="AWX59016.1"/>
    </source>
</evidence>
<accession>A0A2Z4MR52</accession>
<evidence type="ECO:0000313" key="4">
    <source>
        <dbReference type="Proteomes" id="UP000036061"/>
    </source>
</evidence>
<evidence type="ECO:0000256" key="1">
    <source>
        <dbReference type="ARBA" id="ARBA00023125"/>
    </source>
</evidence>
<dbReference type="PANTHER" id="PTHR46797:SF1">
    <property type="entry name" value="METHYLPHOSPHONATE SYNTHASE"/>
    <property type="match status" value="1"/>
</dbReference>
<gene>
    <name evidence="3" type="ORF">AB432_029955</name>
</gene>
<dbReference type="SMART" id="SM00028">
    <property type="entry name" value="TPR"/>
    <property type="match status" value="3"/>
</dbReference>
<keyword evidence="1" id="KW-0238">DNA-binding</keyword>
<name>A0A2Z4MR52_BREBE</name>
<dbReference type="InterPro" id="IPR019734">
    <property type="entry name" value="TPR_rpt"/>
</dbReference>
<dbReference type="InterPro" id="IPR010982">
    <property type="entry name" value="Lambda_DNA-bd_dom_sf"/>
</dbReference>
<dbReference type="Gene3D" id="1.25.40.10">
    <property type="entry name" value="Tetratricopeptide repeat domain"/>
    <property type="match status" value="1"/>
</dbReference>
<dbReference type="InterPro" id="IPR050807">
    <property type="entry name" value="TransReg_Diox_bact_type"/>
</dbReference>